<accession>A0A9P6VTM7</accession>
<gene>
    <name evidence="1" type="ORF">C6P46_002504</name>
</gene>
<evidence type="ECO:0000313" key="2">
    <source>
        <dbReference type="Proteomes" id="UP000777482"/>
    </source>
</evidence>
<comment type="caution">
    <text evidence="1">The sequence shown here is derived from an EMBL/GenBank/DDBJ whole genome shotgun (WGS) entry which is preliminary data.</text>
</comment>
<dbReference type="EMBL" id="PUHQ01000196">
    <property type="protein sequence ID" value="KAG0653524.1"/>
    <property type="molecule type" value="Genomic_DNA"/>
</dbReference>
<dbReference type="InterPro" id="IPR032675">
    <property type="entry name" value="LRR_dom_sf"/>
</dbReference>
<sequence length="416" mass="45944">MPRQQPASLLSLPDELLARIIFNCGEDVDLRMDDIHPLWPLTHVCRRIRKLAQAVLYRHACLGPGSKATPHLRAIVGQNPSPGQLTHTLTISGTSTKRGAHDFELVQAVASRVSNLKQLMVFFITTEGASSILGELPSASLEHLQMHFSRTPVSFQWSDLWGQIIRFPKLRLLACQDGSPEAELVPRVPVQSGQHIYLPQLVKLHITDYILIEIFGAAGPLRRILPNLRELKIRISHSQDASAITALVSEAPAGLEALKLLPGVFIPATPRQYLPALPALPHLTHLELGIGTFIESELLRYLAVSPLKSIKFDFCAPVTDRILQALTGPGRPPQLREICLDHIEVAGPNEVRNELEDVYSEAGMSGDLDKIQRRLCPEWPDGGTEQGLRLWKDRVDPTLQAQTKDVGTGIAAWSCC</sequence>
<name>A0A9P6VTM7_RHOMI</name>
<keyword evidence="2" id="KW-1185">Reference proteome</keyword>
<evidence type="ECO:0008006" key="3">
    <source>
        <dbReference type="Google" id="ProtNLM"/>
    </source>
</evidence>
<proteinExistence type="predicted"/>
<dbReference type="Gene3D" id="3.80.10.10">
    <property type="entry name" value="Ribonuclease Inhibitor"/>
    <property type="match status" value="1"/>
</dbReference>
<evidence type="ECO:0000313" key="1">
    <source>
        <dbReference type="EMBL" id="KAG0653524.1"/>
    </source>
</evidence>
<dbReference type="Proteomes" id="UP000777482">
    <property type="component" value="Unassembled WGS sequence"/>
</dbReference>
<organism evidence="1 2">
    <name type="scientific">Rhodotorula mucilaginosa</name>
    <name type="common">Yeast</name>
    <name type="synonym">Rhodotorula rubra</name>
    <dbReference type="NCBI Taxonomy" id="5537"/>
    <lineage>
        <taxon>Eukaryota</taxon>
        <taxon>Fungi</taxon>
        <taxon>Dikarya</taxon>
        <taxon>Basidiomycota</taxon>
        <taxon>Pucciniomycotina</taxon>
        <taxon>Microbotryomycetes</taxon>
        <taxon>Sporidiobolales</taxon>
        <taxon>Sporidiobolaceae</taxon>
        <taxon>Rhodotorula</taxon>
    </lineage>
</organism>
<dbReference type="SUPFAM" id="SSF52047">
    <property type="entry name" value="RNI-like"/>
    <property type="match status" value="1"/>
</dbReference>
<protein>
    <recommendedName>
        <fullName evidence="3">F-box domain-containing protein</fullName>
    </recommendedName>
</protein>
<reference evidence="1 2" key="1">
    <citation type="submission" date="2020-11" db="EMBL/GenBank/DDBJ databases">
        <title>Kefir isolates.</title>
        <authorList>
            <person name="Marcisauskas S."/>
            <person name="Kim Y."/>
            <person name="Blasche S."/>
        </authorList>
    </citation>
    <scope>NUCLEOTIDE SEQUENCE [LARGE SCALE GENOMIC DNA]</scope>
    <source>
        <strain evidence="1 2">KR</strain>
    </source>
</reference>
<dbReference type="AlphaFoldDB" id="A0A9P6VTM7"/>
<dbReference type="OrthoDB" id="2524204at2759"/>